<comment type="subcellular location">
    <subcellularLocation>
        <location evidence="1 8">Nucleus</location>
    </subcellularLocation>
</comment>
<keyword evidence="4 8" id="KW-0805">Transcription regulation</keyword>
<feature type="domain" description="Response regulatory" evidence="11">
    <location>
        <begin position="359"/>
        <end position="475"/>
    </location>
</feature>
<dbReference type="InterPro" id="IPR036390">
    <property type="entry name" value="WH_DNA-bd_sf"/>
</dbReference>
<feature type="region of interest" description="Disordered" evidence="10">
    <location>
        <begin position="485"/>
        <end position="507"/>
    </location>
</feature>
<dbReference type="GO" id="GO:0005634">
    <property type="term" value="C:nucleus"/>
    <property type="evidence" value="ECO:0007669"/>
    <property type="project" value="UniProtKB-SubCell"/>
</dbReference>
<reference evidence="12" key="1">
    <citation type="submission" date="2022-10" db="EMBL/GenBank/DDBJ databases">
        <title>Tapping the CABI collections for fungal endophytes: first genome assemblies for Collariella, Neodidymelliopsis, Ascochyta clinopodiicola, Didymella pomorum, Didymosphaeria variabile, Neocosmospora piperis and Neocucurbitaria cava.</title>
        <authorList>
            <person name="Hill R."/>
        </authorList>
    </citation>
    <scope>NUCLEOTIDE SEQUENCE</scope>
    <source>
        <strain evidence="12">IMI 355082</strain>
    </source>
</reference>
<evidence type="ECO:0000256" key="3">
    <source>
        <dbReference type="ARBA" id="ARBA00023012"/>
    </source>
</evidence>
<evidence type="ECO:0000256" key="7">
    <source>
        <dbReference type="ARBA" id="ARBA00023242"/>
    </source>
</evidence>
<feature type="region of interest" description="Disordered" evidence="10">
    <location>
        <begin position="205"/>
        <end position="237"/>
    </location>
</feature>
<comment type="caution">
    <text evidence="12">The sequence shown here is derived from an EMBL/GenBank/DDBJ whole genome shotgun (WGS) entry which is preliminary data.</text>
</comment>
<organism evidence="12 13">
    <name type="scientific">Gnomoniopsis smithogilvyi</name>
    <dbReference type="NCBI Taxonomy" id="1191159"/>
    <lineage>
        <taxon>Eukaryota</taxon>
        <taxon>Fungi</taxon>
        <taxon>Dikarya</taxon>
        <taxon>Ascomycota</taxon>
        <taxon>Pezizomycotina</taxon>
        <taxon>Sordariomycetes</taxon>
        <taxon>Sordariomycetidae</taxon>
        <taxon>Diaporthales</taxon>
        <taxon>Gnomoniaceae</taxon>
        <taxon>Gnomoniopsis</taxon>
    </lineage>
</organism>
<keyword evidence="7 8" id="KW-0539">Nucleus</keyword>
<dbReference type="PANTHER" id="PTHR45339:SF1">
    <property type="entry name" value="HYBRID SIGNAL TRANSDUCTION HISTIDINE KINASE J"/>
    <property type="match status" value="1"/>
</dbReference>
<evidence type="ECO:0000256" key="5">
    <source>
        <dbReference type="ARBA" id="ARBA00023125"/>
    </source>
</evidence>
<dbReference type="Gene3D" id="3.40.50.2300">
    <property type="match status" value="1"/>
</dbReference>
<feature type="compositionally biased region" description="Low complexity" evidence="10">
    <location>
        <begin position="496"/>
        <end position="507"/>
    </location>
</feature>
<dbReference type="Proteomes" id="UP001140453">
    <property type="component" value="Unassembled WGS sequence"/>
</dbReference>
<evidence type="ECO:0000313" key="12">
    <source>
        <dbReference type="EMBL" id="KAJ4388156.1"/>
    </source>
</evidence>
<dbReference type="FunFam" id="1.10.10.10:FF:000027">
    <property type="entry name" value="Heat shock transcription factor 1"/>
    <property type="match status" value="1"/>
</dbReference>
<dbReference type="EMBL" id="JAPEVB010000005">
    <property type="protein sequence ID" value="KAJ4388156.1"/>
    <property type="molecule type" value="Genomic_DNA"/>
</dbReference>
<evidence type="ECO:0000256" key="9">
    <source>
        <dbReference type="PROSITE-ProRule" id="PRU00169"/>
    </source>
</evidence>
<dbReference type="PROSITE" id="PS50110">
    <property type="entry name" value="RESPONSE_REGULATORY"/>
    <property type="match status" value="1"/>
</dbReference>
<evidence type="ECO:0000256" key="1">
    <source>
        <dbReference type="ARBA" id="ARBA00004123"/>
    </source>
</evidence>
<dbReference type="GO" id="GO:0003700">
    <property type="term" value="F:DNA-binding transcription factor activity"/>
    <property type="evidence" value="ECO:0007669"/>
    <property type="project" value="UniProtKB-UniRule"/>
</dbReference>
<keyword evidence="2 9" id="KW-0597">Phosphoprotein</keyword>
<dbReference type="GO" id="GO:0006357">
    <property type="term" value="P:regulation of transcription by RNA polymerase II"/>
    <property type="evidence" value="ECO:0007669"/>
    <property type="project" value="UniProtKB-UniRule"/>
</dbReference>
<dbReference type="InterPro" id="IPR011006">
    <property type="entry name" value="CheY-like_superfamily"/>
</dbReference>
<dbReference type="Gene3D" id="1.10.10.10">
    <property type="entry name" value="Winged helix-like DNA-binding domain superfamily/Winged helix DNA-binding domain"/>
    <property type="match status" value="1"/>
</dbReference>
<feature type="region of interest" description="Disordered" evidence="10">
    <location>
        <begin position="607"/>
        <end position="639"/>
    </location>
</feature>
<name>A0A9W9CU76_9PEZI</name>
<dbReference type="InterPro" id="IPR014402">
    <property type="entry name" value="Sig_transdc_resp-reg_Skn7"/>
</dbReference>
<keyword evidence="6 8" id="KW-0804">Transcription</keyword>
<dbReference type="GO" id="GO:0043565">
    <property type="term" value="F:sequence-specific DNA binding"/>
    <property type="evidence" value="ECO:0007669"/>
    <property type="project" value="InterPro"/>
</dbReference>
<dbReference type="InterPro" id="IPR001789">
    <property type="entry name" value="Sig_transdc_resp-reg_receiver"/>
</dbReference>
<evidence type="ECO:0000313" key="13">
    <source>
        <dbReference type="Proteomes" id="UP001140453"/>
    </source>
</evidence>
<sequence>MAAPGPVQAGGNGGGQGNSSDFTFRMLEEPEYSDIVKWTASGDTFVVVESHKFTDEILPKHFKHSNFASFVRQLNKYDFHKVRYGDDAPPTDHGNNAWEFKHELFTQRSKHLLDNIRRKAPAPKKSSQHDNATHAVQQVQILSESVTATNMQMAPMQKCLTELLTRTQMLSDTIAAMQRNQAAMAQANHQLINYLMAQDENRRSNRHAMPSNHAGQSTAFHNNLSTLPDGNDEPSSDLRRARDLVNSVTMQQTNGSANQNIVPTMPMAYESSDSGNGAAPMVFPQANSGVMPPTMMPTNPFTGDPGVYPAGNNIGIDPFHPENLHQLPFSLPEIVPTTARVESKTKEAGEGIWGSRKPTVLLVEDDKTCSRIGSKFLSTVDCIVECAQDGEEASNKVNADPERFDLIFMDIIMPKCDGISATIFIRSVNARVPIIAMTSNIRAEDMETYFHWGMNDILAKPFTKDGMVKILKKYCRHLLKNPEGHTNGLEPNGNNASYPAAPSASPQAFSMPANVATGGNVKFETTPGNSPATSSSWHSPSVMMQPSPNLETTGYMTTGINVSAGGPQMSHMVTTTSGGAMQAPGTMPQSNYAPQLQHPSIPRMHVDISGGGGGAGEGPPDKRQRISYGAPANSGAYRR</sequence>
<dbReference type="GO" id="GO:0016301">
    <property type="term" value="F:kinase activity"/>
    <property type="evidence" value="ECO:0007669"/>
    <property type="project" value="UniProtKB-KW"/>
</dbReference>
<gene>
    <name evidence="12" type="primary">SKN7</name>
    <name evidence="12" type="ORF">N0V93_008762</name>
</gene>
<feature type="modified residue" description="4-aspartylphosphate" evidence="9">
    <location>
        <position position="410"/>
    </location>
</feature>
<dbReference type="InterPro" id="IPR000232">
    <property type="entry name" value="HSF_DNA-bd"/>
</dbReference>
<protein>
    <recommendedName>
        <fullName evidence="8">Transcription factor</fullName>
    </recommendedName>
</protein>
<dbReference type="SUPFAM" id="SSF52172">
    <property type="entry name" value="CheY-like"/>
    <property type="match status" value="1"/>
</dbReference>
<dbReference type="PANTHER" id="PTHR45339">
    <property type="entry name" value="HYBRID SIGNAL TRANSDUCTION HISTIDINE KINASE J"/>
    <property type="match status" value="1"/>
</dbReference>
<dbReference type="Pfam" id="PF00447">
    <property type="entry name" value="HSF_DNA-bind"/>
    <property type="match status" value="1"/>
</dbReference>
<evidence type="ECO:0000256" key="6">
    <source>
        <dbReference type="ARBA" id="ARBA00023163"/>
    </source>
</evidence>
<dbReference type="OrthoDB" id="424572at2759"/>
<dbReference type="CDD" id="cd17546">
    <property type="entry name" value="REC_hyHK_CKI1_RcsC-like"/>
    <property type="match status" value="1"/>
</dbReference>
<dbReference type="Pfam" id="PF00072">
    <property type="entry name" value="Response_reg"/>
    <property type="match status" value="1"/>
</dbReference>
<dbReference type="PROSITE" id="PS00434">
    <property type="entry name" value="HSF_DOMAIN"/>
    <property type="match status" value="1"/>
</dbReference>
<evidence type="ECO:0000256" key="2">
    <source>
        <dbReference type="ARBA" id="ARBA00022553"/>
    </source>
</evidence>
<evidence type="ECO:0000256" key="8">
    <source>
        <dbReference type="PIRNR" id="PIRNR002595"/>
    </source>
</evidence>
<dbReference type="AlphaFoldDB" id="A0A9W9CU76"/>
<feature type="region of interest" description="Disordered" evidence="10">
    <location>
        <begin position="1"/>
        <end position="22"/>
    </location>
</feature>
<evidence type="ECO:0000259" key="11">
    <source>
        <dbReference type="PROSITE" id="PS50110"/>
    </source>
</evidence>
<dbReference type="PIRSF" id="PIRSF002595">
    <property type="entry name" value="RR_SKN7"/>
    <property type="match status" value="1"/>
</dbReference>
<dbReference type="GO" id="GO:0000156">
    <property type="term" value="F:phosphorelay response regulator activity"/>
    <property type="evidence" value="ECO:0007669"/>
    <property type="project" value="InterPro"/>
</dbReference>
<keyword evidence="5 8" id="KW-0238">DNA-binding</keyword>
<evidence type="ECO:0000256" key="10">
    <source>
        <dbReference type="SAM" id="MobiDB-lite"/>
    </source>
</evidence>
<dbReference type="PRINTS" id="PR00056">
    <property type="entry name" value="HSFDOMAIN"/>
</dbReference>
<accession>A0A9W9CU76</accession>
<dbReference type="SMART" id="SM00415">
    <property type="entry name" value="HSF"/>
    <property type="match status" value="1"/>
</dbReference>
<keyword evidence="3" id="KW-0902">Two-component regulatory system</keyword>
<keyword evidence="13" id="KW-1185">Reference proteome</keyword>
<feature type="compositionally biased region" description="Gly residues" evidence="10">
    <location>
        <begin position="8"/>
        <end position="17"/>
    </location>
</feature>
<keyword evidence="12" id="KW-0808">Transferase</keyword>
<proteinExistence type="predicted"/>
<keyword evidence="12" id="KW-0418">Kinase</keyword>
<dbReference type="SUPFAM" id="SSF46785">
    <property type="entry name" value="Winged helix' DNA-binding domain"/>
    <property type="match status" value="1"/>
</dbReference>
<evidence type="ECO:0000256" key="4">
    <source>
        <dbReference type="ARBA" id="ARBA00023015"/>
    </source>
</evidence>
<dbReference type="FunFam" id="3.40.50.2300:FF:000212">
    <property type="entry name" value="Stress response regulator/HFS transcription factor"/>
    <property type="match status" value="1"/>
</dbReference>
<feature type="compositionally biased region" description="Polar residues" evidence="10">
    <location>
        <begin position="213"/>
        <end position="228"/>
    </location>
</feature>
<dbReference type="SMART" id="SM00448">
    <property type="entry name" value="REC"/>
    <property type="match status" value="1"/>
</dbReference>
<dbReference type="InterPro" id="IPR036388">
    <property type="entry name" value="WH-like_DNA-bd_sf"/>
</dbReference>